<reference evidence="2 3" key="1">
    <citation type="submission" date="2019-03" db="EMBL/GenBank/DDBJ databases">
        <title>Metabolic potential of uncultured bacteria and archaea associated with petroleum seepage in deep-sea sediments.</title>
        <authorList>
            <person name="Dong X."/>
            <person name="Hubert C."/>
        </authorList>
    </citation>
    <scope>NUCLEOTIDE SEQUENCE [LARGE SCALE GENOMIC DNA]</scope>
    <source>
        <strain evidence="2">E29_bin78</strain>
    </source>
</reference>
<organism evidence="2 3">
    <name type="scientific">Aerophobetes bacterium</name>
    <dbReference type="NCBI Taxonomy" id="2030807"/>
    <lineage>
        <taxon>Bacteria</taxon>
        <taxon>Candidatus Aerophobota</taxon>
    </lineage>
</organism>
<dbReference type="InterPro" id="IPR007235">
    <property type="entry name" value="Glyco_trans_28_C"/>
</dbReference>
<accession>A0A523UW80</accession>
<dbReference type="GO" id="GO:0016758">
    <property type="term" value="F:hexosyltransferase activity"/>
    <property type="evidence" value="ECO:0007669"/>
    <property type="project" value="InterPro"/>
</dbReference>
<protein>
    <submittedName>
        <fullName evidence="2">Glycosyltransferase</fullName>
    </submittedName>
</protein>
<dbReference type="EMBL" id="SOJK01000114">
    <property type="protein sequence ID" value="TET46777.1"/>
    <property type="molecule type" value="Genomic_DNA"/>
</dbReference>
<sequence>MRREEIKVLFGICSWGLGHATRDLSLIKGIIEAGHQITIVARGRSLDLLKEELGNSCHYLEIPDYSSPYSKKDFSVPKFLSYFPVYMNQFVREHEAIKKLVRREGYERIVSDNRFGIHNREIPSYFISHQLRFLAPGRVKLFEMATERFNYSFKNSFTKFLVPDFKEDSLSGDLSHNLKYFKERQVEYLGILSDLRKKEVRQDIDYFISVSGPEPQRSIFEHKVLEQAPRLKGKVVVALGKPEAPQERGSSELRIFGHLNRREQEDVMNRAKLIIARPGYSTLMELVALGKKALFVPTPGQTEQVYLAKYHREQGNFYSVDQNNLNLDRDVEEAKRYQGIKGKARPEETVKKFMSVVFGE</sequence>
<comment type="caution">
    <text evidence="2">The sequence shown here is derived from an EMBL/GenBank/DDBJ whole genome shotgun (WGS) entry which is preliminary data.</text>
</comment>
<dbReference type="SUPFAM" id="SSF53756">
    <property type="entry name" value="UDP-Glycosyltransferase/glycogen phosphorylase"/>
    <property type="match status" value="1"/>
</dbReference>
<feature type="domain" description="Glycosyl transferase family 28 C-terminal" evidence="1">
    <location>
        <begin position="262"/>
        <end position="328"/>
    </location>
</feature>
<proteinExistence type="predicted"/>
<dbReference type="Gene3D" id="3.40.50.2000">
    <property type="entry name" value="Glycogen Phosphorylase B"/>
    <property type="match status" value="1"/>
</dbReference>
<dbReference type="AlphaFoldDB" id="A0A523UW80"/>
<dbReference type="Pfam" id="PF04101">
    <property type="entry name" value="Glyco_tran_28_C"/>
    <property type="match status" value="1"/>
</dbReference>
<gene>
    <name evidence="2" type="ORF">E3J59_02655</name>
</gene>
<dbReference type="Proteomes" id="UP000320679">
    <property type="component" value="Unassembled WGS sequence"/>
</dbReference>
<name>A0A523UW80_UNCAE</name>
<evidence type="ECO:0000313" key="3">
    <source>
        <dbReference type="Proteomes" id="UP000320679"/>
    </source>
</evidence>
<evidence type="ECO:0000313" key="2">
    <source>
        <dbReference type="EMBL" id="TET46777.1"/>
    </source>
</evidence>
<evidence type="ECO:0000259" key="1">
    <source>
        <dbReference type="Pfam" id="PF04101"/>
    </source>
</evidence>
<keyword evidence="2" id="KW-0808">Transferase</keyword>